<accession>A0ACB9DPS7</accession>
<keyword evidence="2" id="KW-1185">Reference proteome</keyword>
<comment type="caution">
    <text evidence="1">The sequence shown here is derived from an EMBL/GenBank/DDBJ whole genome shotgun (WGS) entry which is preliminary data.</text>
</comment>
<reference evidence="1 2" key="2">
    <citation type="journal article" date="2022" name="Mol. Ecol. Resour.">
        <title>The genomes of chicory, endive, great burdock and yacon provide insights into Asteraceae paleo-polyploidization history and plant inulin production.</title>
        <authorList>
            <person name="Fan W."/>
            <person name="Wang S."/>
            <person name="Wang H."/>
            <person name="Wang A."/>
            <person name="Jiang F."/>
            <person name="Liu H."/>
            <person name="Zhao H."/>
            <person name="Xu D."/>
            <person name="Zhang Y."/>
        </authorList>
    </citation>
    <scope>NUCLEOTIDE SEQUENCE [LARGE SCALE GENOMIC DNA]</scope>
    <source>
        <strain evidence="2">cv. Niubang</strain>
    </source>
</reference>
<name>A0ACB9DPS7_ARCLA</name>
<organism evidence="1 2">
    <name type="scientific">Arctium lappa</name>
    <name type="common">Greater burdock</name>
    <name type="synonym">Lappa major</name>
    <dbReference type="NCBI Taxonomy" id="4217"/>
    <lineage>
        <taxon>Eukaryota</taxon>
        <taxon>Viridiplantae</taxon>
        <taxon>Streptophyta</taxon>
        <taxon>Embryophyta</taxon>
        <taxon>Tracheophyta</taxon>
        <taxon>Spermatophyta</taxon>
        <taxon>Magnoliopsida</taxon>
        <taxon>eudicotyledons</taxon>
        <taxon>Gunneridae</taxon>
        <taxon>Pentapetalae</taxon>
        <taxon>asterids</taxon>
        <taxon>campanulids</taxon>
        <taxon>Asterales</taxon>
        <taxon>Asteraceae</taxon>
        <taxon>Carduoideae</taxon>
        <taxon>Cardueae</taxon>
        <taxon>Arctiinae</taxon>
        <taxon>Arctium</taxon>
    </lineage>
</organism>
<evidence type="ECO:0000313" key="1">
    <source>
        <dbReference type="EMBL" id="KAI3748679.1"/>
    </source>
</evidence>
<gene>
    <name evidence="1" type="ORF">L6452_11935</name>
</gene>
<dbReference type="Proteomes" id="UP001055879">
    <property type="component" value="Linkage Group LG03"/>
</dbReference>
<dbReference type="EMBL" id="CM042049">
    <property type="protein sequence ID" value="KAI3748679.1"/>
    <property type="molecule type" value="Genomic_DNA"/>
</dbReference>
<reference evidence="2" key="1">
    <citation type="journal article" date="2022" name="Mol. Ecol. Resour.">
        <title>The genomes of chicory, endive, great burdock and yacon provide insights into Asteraceae palaeo-polyploidization history and plant inulin production.</title>
        <authorList>
            <person name="Fan W."/>
            <person name="Wang S."/>
            <person name="Wang H."/>
            <person name="Wang A."/>
            <person name="Jiang F."/>
            <person name="Liu H."/>
            <person name="Zhao H."/>
            <person name="Xu D."/>
            <person name="Zhang Y."/>
        </authorList>
    </citation>
    <scope>NUCLEOTIDE SEQUENCE [LARGE SCALE GENOMIC DNA]</scope>
    <source>
        <strain evidence="2">cv. Niubang</strain>
    </source>
</reference>
<evidence type="ECO:0000313" key="2">
    <source>
        <dbReference type="Proteomes" id="UP001055879"/>
    </source>
</evidence>
<protein>
    <submittedName>
        <fullName evidence="1">Uncharacterized protein</fullName>
    </submittedName>
</protein>
<proteinExistence type="predicted"/>
<sequence>MAISKTPYTIKKSPNRLNLKPTNFMSRFSFTTISSTSSSFSSSSSESMMEETIKNAKSIIDKWEIDGHSNTGFISIFHETRGEATVFINCVTGLHRVMRFLVSHDLRSEKLSLAQRLMQIAMKRLEREFHLILSDNRDYLEPGSVSSWSSRSSIDSEEDRQLQISVSDVKQSSMIAISNLRLIADTMISCGYGKECIVLYKIIRKSTINEALSHLGIQPYSSSHINKMMINAPHFDDHVKNWLAALQIAVKILFHGEKILCDRIFTSSVRIRDSCFENSTKEGALNLFAFPELIARCKRPKSETIFMMMDLYNSISDIWPEIESIFSNESVSSVKVQALSSLHKLGDSVRTALGQLESSIHKNSSKLTVSDGGIHPLNNSVMTCLSSLSDYGSALSDVIVDDLQFREQTSDEISPPAVSVKLARIILVLLCKLDSKAKFHNYAALSYLFLVNNLHFIIEKVRATNLKFILGEEWITNHEKKLKQYVSSYESMSWNKVISCLPENSLVSPEKVRDCFRRLYSTFGEVYGKQTSWIVVDEKMRDKMKASIANKLVPVYEEFYSKHLMTLGEDERCMKMLMRLSPENMAKYLSELFPGTSAVVRSSWSYSLILPVVSLSHALRSLHFQNT</sequence>